<evidence type="ECO:0000256" key="1">
    <source>
        <dbReference type="SAM" id="MobiDB-lite"/>
    </source>
</evidence>
<dbReference type="RefSeq" id="WP_378552245.1">
    <property type="nucleotide sequence ID" value="NZ_JBHSBA010000009.1"/>
</dbReference>
<evidence type="ECO:0000256" key="2">
    <source>
        <dbReference type="SAM" id="SignalP"/>
    </source>
</evidence>
<proteinExistence type="predicted"/>
<dbReference type="EMBL" id="JBHSBA010000009">
    <property type="protein sequence ID" value="MFC4127090.1"/>
    <property type="molecule type" value="Genomic_DNA"/>
</dbReference>
<organism evidence="3 4">
    <name type="scientific">Nocardia rhizosphaerae</name>
    <dbReference type="NCBI Taxonomy" id="1691571"/>
    <lineage>
        <taxon>Bacteria</taxon>
        <taxon>Bacillati</taxon>
        <taxon>Actinomycetota</taxon>
        <taxon>Actinomycetes</taxon>
        <taxon>Mycobacteriales</taxon>
        <taxon>Nocardiaceae</taxon>
        <taxon>Nocardia</taxon>
    </lineage>
</organism>
<name>A0ABV8L8R9_9NOCA</name>
<keyword evidence="4" id="KW-1185">Reference proteome</keyword>
<evidence type="ECO:0008006" key="5">
    <source>
        <dbReference type="Google" id="ProtNLM"/>
    </source>
</evidence>
<keyword evidence="2" id="KW-0732">Signal</keyword>
<sequence length="150" mass="15653">MPHRRWKIRPLLATVSVLAVAGLTGCASVDTSPSGSAESSTPTGSTAPSTTTSRANGAAGDPAVDDAQAAQLCDMFRPELSNFRVQGPTLGRLSLNAMVLDWVLRNPELQAQVVADKTIVDRVTESACPDVRAEVLTALELPDLASGLVL</sequence>
<gene>
    <name evidence="3" type="ORF">ACFOW8_19340</name>
</gene>
<protein>
    <recommendedName>
        <fullName evidence="5">Hemophore-related protein</fullName>
    </recommendedName>
</protein>
<accession>A0ABV8L8R9</accession>
<feature type="compositionally biased region" description="Low complexity" evidence="1">
    <location>
        <begin position="31"/>
        <end position="53"/>
    </location>
</feature>
<feature type="chain" id="PRO_5047539262" description="Hemophore-related protein" evidence="2">
    <location>
        <begin position="22"/>
        <end position="150"/>
    </location>
</feature>
<evidence type="ECO:0000313" key="4">
    <source>
        <dbReference type="Proteomes" id="UP001595767"/>
    </source>
</evidence>
<comment type="caution">
    <text evidence="3">The sequence shown here is derived from an EMBL/GenBank/DDBJ whole genome shotgun (WGS) entry which is preliminary data.</text>
</comment>
<dbReference type="Proteomes" id="UP001595767">
    <property type="component" value="Unassembled WGS sequence"/>
</dbReference>
<reference evidence="4" key="1">
    <citation type="journal article" date="2019" name="Int. J. Syst. Evol. Microbiol.">
        <title>The Global Catalogue of Microorganisms (GCM) 10K type strain sequencing project: providing services to taxonomists for standard genome sequencing and annotation.</title>
        <authorList>
            <consortium name="The Broad Institute Genomics Platform"/>
            <consortium name="The Broad Institute Genome Sequencing Center for Infectious Disease"/>
            <person name="Wu L."/>
            <person name="Ma J."/>
        </authorList>
    </citation>
    <scope>NUCLEOTIDE SEQUENCE [LARGE SCALE GENOMIC DNA]</scope>
    <source>
        <strain evidence="4">CGMCC 4.7204</strain>
    </source>
</reference>
<evidence type="ECO:0000313" key="3">
    <source>
        <dbReference type="EMBL" id="MFC4127090.1"/>
    </source>
</evidence>
<dbReference type="PROSITE" id="PS51257">
    <property type="entry name" value="PROKAR_LIPOPROTEIN"/>
    <property type="match status" value="1"/>
</dbReference>
<feature type="region of interest" description="Disordered" evidence="1">
    <location>
        <begin position="29"/>
        <end position="63"/>
    </location>
</feature>
<feature type="signal peptide" evidence="2">
    <location>
        <begin position="1"/>
        <end position="21"/>
    </location>
</feature>